<evidence type="ECO:0000256" key="1">
    <source>
        <dbReference type="ARBA" id="ARBA00007114"/>
    </source>
</evidence>
<comment type="similarity">
    <text evidence="1">Belongs to the bystin family.</text>
</comment>
<dbReference type="GO" id="GO:0006364">
    <property type="term" value="P:rRNA processing"/>
    <property type="evidence" value="ECO:0007669"/>
    <property type="project" value="TreeGrafter"/>
</dbReference>
<proteinExistence type="inferred from homology"/>
<dbReference type="OMA" id="RRMPVLW"/>
<keyword evidence="4" id="KW-1185">Reference proteome</keyword>
<sequence>MGKHKRDKVGKALRDNPIAQSGGGASSSSRISLGDQIHSDRYVNGAPTSKSSQLVGIDEEPEQFVDSKTTKKLLKQARVQQQQLEDELAEVEEGHDGGRSTAGGKSSRTSKAKFNLGGGPKVQDSEEDEDELAASDDDEADEGNFAQEIQIDPDDEFALERFMNKNPEPARKLGEILMEKLTEKRTEIETQLSDAGLVMQKLDPRVEAMYEGVRDVLTKYRNGKLPKAFKLIPRLTNWEQILYITDPNGWSAAAMYQATRIFTSNLKEKMAQRFFNLVLLPRVRDDISEYKKLNFHLYQALRKALFKPGAFMKGILIPLCESGTCTLREAIIIGSVLAKNSVPLLHSAAAMLKIAEMDYSGSNSIFLRIFLDKKYALPYRVIDAVVFHFLKFEKDKRLLPVLWHQAMLVFTQRYKEYMSSEQKEALLVLLRSHSHQQITPEIRRELMNSKCRDDIIAETSLTKSLTNVKMDDS</sequence>
<dbReference type="Pfam" id="PF05291">
    <property type="entry name" value="Bystin"/>
    <property type="match status" value="1"/>
</dbReference>
<protein>
    <submittedName>
        <fullName evidence="3">Bystin</fullName>
    </submittedName>
</protein>
<reference evidence="3 4" key="1">
    <citation type="submission" date="2015-12" db="EMBL/GenBank/DDBJ databases">
        <title>The genome of Folsomia candida.</title>
        <authorList>
            <person name="Faddeeva A."/>
            <person name="Derks M.F."/>
            <person name="Anvar Y."/>
            <person name="Smit S."/>
            <person name="Van Straalen N."/>
            <person name="Roelofs D."/>
        </authorList>
    </citation>
    <scope>NUCLEOTIDE SEQUENCE [LARGE SCALE GENOMIC DNA]</scope>
    <source>
        <strain evidence="3 4">VU population</strain>
        <tissue evidence="3">Whole body</tissue>
    </source>
</reference>
<organism evidence="3 4">
    <name type="scientific">Folsomia candida</name>
    <name type="common">Springtail</name>
    <dbReference type="NCBI Taxonomy" id="158441"/>
    <lineage>
        <taxon>Eukaryota</taxon>
        <taxon>Metazoa</taxon>
        <taxon>Ecdysozoa</taxon>
        <taxon>Arthropoda</taxon>
        <taxon>Hexapoda</taxon>
        <taxon>Collembola</taxon>
        <taxon>Entomobryomorpha</taxon>
        <taxon>Isotomoidea</taxon>
        <taxon>Isotomidae</taxon>
        <taxon>Proisotominae</taxon>
        <taxon>Folsomia</taxon>
    </lineage>
</organism>
<name>A0A226F0L1_FOLCA</name>
<dbReference type="STRING" id="158441.A0A226F0L1"/>
<gene>
    <name evidence="3" type="ORF">Fcan01_02856</name>
</gene>
<evidence type="ECO:0000313" key="4">
    <source>
        <dbReference type="Proteomes" id="UP000198287"/>
    </source>
</evidence>
<dbReference type="OrthoDB" id="2192561at2759"/>
<evidence type="ECO:0000256" key="2">
    <source>
        <dbReference type="SAM" id="MobiDB-lite"/>
    </source>
</evidence>
<dbReference type="AlphaFoldDB" id="A0A226F0L1"/>
<dbReference type="GO" id="GO:0030515">
    <property type="term" value="F:snoRNA binding"/>
    <property type="evidence" value="ECO:0007669"/>
    <property type="project" value="TreeGrafter"/>
</dbReference>
<dbReference type="GO" id="GO:0005737">
    <property type="term" value="C:cytoplasm"/>
    <property type="evidence" value="ECO:0007669"/>
    <property type="project" value="TreeGrafter"/>
</dbReference>
<dbReference type="PANTHER" id="PTHR12821">
    <property type="entry name" value="BYSTIN"/>
    <property type="match status" value="1"/>
</dbReference>
<dbReference type="GO" id="GO:0005730">
    <property type="term" value="C:nucleolus"/>
    <property type="evidence" value="ECO:0007669"/>
    <property type="project" value="TreeGrafter"/>
</dbReference>
<dbReference type="PANTHER" id="PTHR12821:SF0">
    <property type="entry name" value="BYSTIN"/>
    <property type="match status" value="1"/>
</dbReference>
<dbReference type="Proteomes" id="UP000198287">
    <property type="component" value="Unassembled WGS sequence"/>
</dbReference>
<dbReference type="GO" id="GO:0030688">
    <property type="term" value="C:preribosome, small subunit precursor"/>
    <property type="evidence" value="ECO:0007669"/>
    <property type="project" value="TreeGrafter"/>
</dbReference>
<feature type="compositionally biased region" description="Acidic residues" evidence="2">
    <location>
        <begin position="125"/>
        <end position="142"/>
    </location>
</feature>
<accession>A0A226F0L1</accession>
<evidence type="ECO:0000313" key="3">
    <source>
        <dbReference type="EMBL" id="OXA63325.1"/>
    </source>
</evidence>
<dbReference type="InterPro" id="IPR007955">
    <property type="entry name" value="Bystin"/>
</dbReference>
<feature type="region of interest" description="Disordered" evidence="2">
    <location>
        <begin position="1"/>
        <end position="142"/>
    </location>
</feature>
<comment type="caution">
    <text evidence="3">The sequence shown here is derived from an EMBL/GenBank/DDBJ whole genome shotgun (WGS) entry which is preliminary data.</text>
</comment>
<dbReference type="EMBL" id="LNIX01000001">
    <property type="protein sequence ID" value="OXA63325.1"/>
    <property type="molecule type" value="Genomic_DNA"/>
</dbReference>